<keyword evidence="3" id="KW-1185">Reference proteome</keyword>
<dbReference type="RefSeq" id="WP_359274255.1">
    <property type="nucleotide sequence ID" value="NZ_JBEZNA010000046.1"/>
</dbReference>
<feature type="compositionally biased region" description="Basic and acidic residues" evidence="1">
    <location>
        <begin position="1"/>
        <end position="18"/>
    </location>
</feature>
<accession>A0ABV3ET51</accession>
<name>A0ABV3ET51_9ACTN</name>
<feature type="region of interest" description="Disordered" evidence="1">
    <location>
        <begin position="1"/>
        <end position="70"/>
    </location>
</feature>
<evidence type="ECO:0000256" key="1">
    <source>
        <dbReference type="SAM" id="MobiDB-lite"/>
    </source>
</evidence>
<gene>
    <name evidence="2" type="ORF">AB0D95_19370</name>
</gene>
<protein>
    <submittedName>
        <fullName evidence="2">Uncharacterized protein</fullName>
    </submittedName>
</protein>
<dbReference type="Proteomes" id="UP001551584">
    <property type="component" value="Unassembled WGS sequence"/>
</dbReference>
<feature type="compositionally biased region" description="Basic and acidic residues" evidence="1">
    <location>
        <begin position="25"/>
        <end position="48"/>
    </location>
</feature>
<evidence type="ECO:0000313" key="2">
    <source>
        <dbReference type="EMBL" id="MEU9579398.1"/>
    </source>
</evidence>
<proteinExistence type="predicted"/>
<sequence>MNHHHDQGDQGDHRDEPPRTALAEAFREAERAAARVTDRDRAADDRGRPGGAGDAVSPAPDAQEQARRQG</sequence>
<comment type="caution">
    <text evidence="2">The sequence shown here is derived from an EMBL/GenBank/DDBJ whole genome shotgun (WGS) entry which is preliminary data.</text>
</comment>
<organism evidence="2 3">
    <name type="scientific">Streptomyces chilikensis</name>
    <dbReference type="NCBI Taxonomy" id="1194079"/>
    <lineage>
        <taxon>Bacteria</taxon>
        <taxon>Bacillati</taxon>
        <taxon>Actinomycetota</taxon>
        <taxon>Actinomycetes</taxon>
        <taxon>Kitasatosporales</taxon>
        <taxon>Streptomycetaceae</taxon>
        <taxon>Streptomyces</taxon>
    </lineage>
</organism>
<reference evidence="2 3" key="1">
    <citation type="submission" date="2024-06" db="EMBL/GenBank/DDBJ databases">
        <title>The Natural Products Discovery Center: Release of the First 8490 Sequenced Strains for Exploring Actinobacteria Biosynthetic Diversity.</title>
        <authorList>
            <person name="Kalkreuter E."/>
            <person name="Kautsar S.A."/>
            <person name="Yang D."/>
            <person name="Bader C.D."/>
            <person name="Teijaro C.N."/>
            <person name="Fluegel L."/>
            <person name="Davis C.M."/>
            <person name="Simpson J.R."/>
            <person name="Lauterbach L."/>
            <person name="Steele A.D."/>
            <person name="Gui C."/>
            <person name="Meng S."/>
            <person name="Li G."/>
            <person name="Viehrig K."/>
            <person name="Ye F."/>
            <person name="Su P."/>
            <person name="Kiefer A.F."/>
            <person name="Nichols A."/>
            <person name="Cepeda A.J."/>
            <person name="Yan W."/>
            <person name="Fan B."/>
            <person name="Jiang Y."/>
            <person name="Adhikari A."/>
            <person name="Zheng C.-J."/>
            <person name="Schuster L."/>
            <person name="Cowan T.M."/>
            <person name="Smanski M.J."/>
            <person name="Chevrette M.G."/>
            <person name="De Carvalho L.P.S."/>
            <person name="Shen B."/>
        </authorList>
    </citation>
    <scope>NUCLEOTIDE SEQUENCE [LARGE SCALE GENOMIC DNA]</scope>
    <source>
        <strain evidence="2 3">NPDC048117</strain>
    </source>
</reference>
<dbReference type="EMBL" id="JBEZNA010000046">
    <property type="protein sequence ID" value="MEU9579398.1"/>
    <property type="molecule type" value="Genomic_DNA"/>
</dbReference>
<evidence type="ECO:0000313" key="3">
    <source>
        <dbReference type="Proteomes" id="UP001551584"/>
    </source>
</evidence>